<feature type="domain" description="C2H2-type" evidence="7">
    <location>
        <begin position="624"/>
        <end position="652"/>
    </location>
</feature>
<dbReference type="PANTHER" id="PTHR24403">
    <property type="entry name" value="ZINC FINGER PROTEIN"/>
    <property type="match status" value="1"/>
</dbReference>
<feature type="compositionally biased region" description="Basic and acidic residues" evidence="6">
    <location>
        <begin position="76"/>
        <end position="90"/>
    </location>
</feature>
<sequence length="2308" mass="260571">MPQRNLPLLKCDLCAFSSKNHFIFSRHRKRCLRDHRQGAKGPLSSQRLQKSAADIDDDDTDTREYEPGEGESSFELSKESTSEFKIDHAAEVTSSQKLKASDGKTSPVPTGKITRSSTAPKPEGKSESYTRLRPRGSTSDTEAADSPPVTRSSVSIAGNTAEEDADDAGELEIEGYDEIEEQASTSSNGTSLPPPNVSRNYRCGQCGYATTKAKMFLYHQIDQHNARISVFPCNFCEYASRYKHKLARHITFAHKVNVSMDDMTAENLKPAGASKSSSGVKFSKTRKTASSIAKKKKKSLSSLLGKLKGKGKAQVADPRLAAFYIDLSTQKQAGSGPSQGTDHFKCKLCLFTGKSKGHVVRHIYACHINGRVFRCNLCSFKTQSSIEFYAHKKKHSTKNATVFKCKECSYATDFKPNFVRHMFSHGANKPNKCSLCSYATDHEGALKRHVTSHHPNTAHNTSLVAGDEISTVDLPELDEGHDLGQGQEELQSDGFRCPICSSLYRRCADLNRHMKSKHNIRRKDFFDDPEQEGDSGEEECIEMADDEFPGETMGDEELGSDDEEDFEDMEDDDEESRPLADLVTRHKGHLKNKKGLKCSYCSYIAKWPSDLRRHLRVHSVEKRFKCSLCWKKYKYLGDLNVHLRRDHEVDPDSNDVIPEKVAIIPIKKNSPSLFRCPTCPFATRFKAEMDRHRRGHTEQKSYLCRMCDYQTYWRGDMGRHLYRRHPEQVSKDADISEYFEFHPERKALSKTKAGRESRSKTPEVEDVPEAPQSEPEEKIEESVPDATSPSTSSSTGFEVARDKDGNKIWKCNHCSYVVNCGSKMRTHVDTHYNLKQFKCPICGQRANWKYDIRKHMTVKHPGCEDDVITLSVEEAKATIEEYMNTMPNIRRDHHFNSGELPVGEKCSKKPYKCSVCSFRSDYRWSVSKHQRTSHAGQTNIGIIVLKRGSIADEESSEQSTSSQNTNTKTKPQDKQASETYDLSVVKRERRSREVAVHEEYDDGSEDKTNHPYQCAECGKTGASKGAIKKHYNYIHPNNEVCIVNREDGAVFNYYTGLPMEPPSQTAVPKPPTPVSGKDKSPNSKAFDPKTHGYVKPFQCSVCGQRSNWKWDVKKHLRIKHPGVYGYVIVLQIDQARATFPGRHMDDFDSPNPDMPYKSQEMMMGRYRRYKCSNCGYRSNWRTDVVRHIERLHNNTNARLIFLDVETAKRTFMDYDYKPAVPFVSKGGRERPMASPTAIGKLQLSCTRPLTSKPSSKLKKEQPLQGKVWYCPKCTFSSSLKSHILEHMQSHGMKAFHCSQCRFACRFRSPLYRHIRSQHNTTEYSKYAKIIIKFFKPAHKIRGNSEGGPAQYVDAYLCRMCNTMESESKDVLMKHLQEKHDSSDPNQALRVRKRLGAEDHAARAQSSYQSTKGKAPVRRYFCTICPYRTDKRGMLTFHHAYHQPSSQNKFKCKYCPYYVCAPRLLHQHMKWHDEFMQGGTGAADGSSETGSWRRGGEKTPPSSPSKRGRVMADTTPKRHNCEKCPYTTNSKNDFIYHKQFHRPKPAAEFKCDHCDYWVTHRRLLKQHARLHGEFFVEEESVAASPNKSLASDASAVLDAVEIAAIKQKMIATKITASLSTSPAVSPMKIATQCSVGNRPGFVLRNGMYRKLHQCRKCPYTNIRARNLRLHELMHGARKSDHPLMKCPYCDYYVGSKGLLSHHMKVHLQHYLPDPGESTTFNMEQQEGVAGSQPILMQADEDDMKDVFASPDIPQKHKVDTLLEISRFKRYSCEKCPYASAKRSHFTRHMELHGSRQRHTCEYCDYSVPSASLLTQHRKIHLMPNQNLLATQSFSNLQHLNEVPADVALASALPPTDSAEPVTISVIHDHLELYENDETNSFDSEPKKLYRCDRCPYANVRRDHLLTHLRFHMQRSSFHCPYCDYSVPKQQLLTQHIRVHFCPLPELSDWLIENGQTERAQEVNDVDLTRALEVAEKYQKSPKRKLHPDQADGQENGTGNDTAKKVKTEPKEGDSDCTATPASVVADTVTAQEGTSTEASATATVAGEEKAAADVNAYICQYCDREFATSKQLISHEMQHLIGNHFESVEIDLSSGDAVTPACVTQSESDTNTLPGDGNRVMLQILVQQADIAVLVSFAEDAAFEGGAATQESQVEENPEPVEEISQDDGSSTKVEAEKVSDETMKMETTEQHKTKDSNKDANVVHPDEEADAAEVKMQEETNDAEKTDASHDKVEPETEEKGSDEKMDVSVEEEEDEEVQVSSRRQLRPRGDGGVSSGSANSNSNGSTDGAESCDTSKKDVKELNHSFL</sequence>
<dbReference type="PANTHER" id="PTHR24403:SF67">
    <property type="entry name" value="FI01116P-RELATED"/>
    <property type="match status" value="1"/>
</dbReference>
<feature type="domain" description="C2H2-type" evidence="7">
    <location>
        <begin position="1548"/>
        <end position="1570"/>
    </location>
</feature>
<feature type="domain" description="C2H2-type" evidence="7">
    <location>
        <begin position="1888"/>
        <end position="1915"/>
    </location>
</feature>
<gene>
    <name evidence="8" type="ORF">BaRGS_00002903</name>
</gene>
<feature type="compositionally biased region" description="Low complexity" evidence="6">
    <location>
        <begin position="2276"/>
        <end position="2290"/>
    </location>
</feature>
<feature type="domain" description="C2H2-type" evidence="7">
    <location>
        <begin position="1097"/>
        <end position="1122"/>
    </location>
</feature>
<feature type="compositionally biased region" description="Low complexity" evidence="6">
    <location>
        <begin position="957"/>
        <end position="969"/>
    </location>
</feature>
<protein>
    <recommendedName>
        <fullName evidence="7">C2H2-type domain-containing protein</fullName>
    </recommendedName>
</protein>
<dbReference type="Gene3D" id="3.30.160.60">
    <property type="entry name" value="Classic Zinc Finger"/>
    <property type="match status" value="13"/>
</dbReference>
<feature type="compositionally biased region" description="Basic and acidic residues" evidence="6">
    <location>
        <begin position="984"/>
        <end position="998"/>
    </location>
</feature>
<feature type="domain" description="C2H2-type" evidence="7">
    <location>
        <begin position="1769"/>
        <end position="1796"/>
    </location>
</feature>
<feature type="compositionally biased region" description="Acidic residues" evidence="6">
    <location>
        <begin position="547"/>
        <end position="575"/>
    </location>
</feature>
<evidence type="ECO:0000259" key="7">
    <source>
        <dbReference type="PROSITE" id="PS50157"/>
    </source>
</evidence>
<dbReference type="Proteomes" id="UP001519460">
    <property type="component" value="Unassembled WGS sequence"/>
</dbReference>
<dbReference type="GO" id="GO:0008270">
    <property type="term" value="F:zinc ion binding"/>
    <property type="evidence" value="ECO:0007669"/>
    <property type="project" value="UniProtKB-KW"/>
</dbReference>
<feature type="compositionally biased region" description="Basic and acidic residues" evidence="6">
    <location>
        <begin position="747"/>
        <end position="763"/>
    </location>
</feature>
<keyword evidence="1" id="KW-0479">Metal-binding</keyword>
<dbReference type="InterPro" id="IPR050688">
    <property type="entry name" value="Zinc_finger/UBP_domain"/>
</dbReference>
<evidence type="ECO:0000313" key="8">
    <source>
        <dbReference type="EMBL" id="KAK7505632.1"/>
    </source>
</evidence>
<dbReference type="InterPro" id="IPR036236">
    <property type="entry name" value="Znf_C2H2_sf"/>
</dbReference>
<dbReference type="Pfam" id="PF13909">
    <property type="entry name" value="zf-H2C2_5"/>
    <property type="match status" value="2"/>
</dbReference>
<evidence type="ECO:0000256" key="2">
    <source>
        <dbReference type="ARBA" id="ARBA00022737"/>
    </source>
</evidence>
<feature type="compositionally biased region" description="Basic and acidic residues" evidence="6">
    <location>
        <begin position="2000"/>
        <end position="2012"/>
    </location>
</feature>
<feature type="compositionally biased region" description="Polar residues" evidence="6">
    <location>
        <begin position="92"/>
        <end position="119"/>
    </location>
</feature>
<feature type="region of interest" description="Disordered" evidence="6">
    <location>
        <begin position="1478"/>
        <end position="1521"/>
    </location>
</feature>
<organism evidence="8 9">
    <name type="scientific">Batillaria attramentaria</name>
    <dbReference type="NCBI Taxonomy" id="370345"/>
    <lineage>
        <taxon>Eukaryota</taxon>
        <taxon>Metazoa</taxon>
        <taxon>Spiralia</taxon>
        <taxon>Lophotrochozoa</taxon>
        <taxon>Mollusca</taxon>
        <taxon>Gastropoda</taxon>
        <taxon>Caenogastropoda</taxon>
        <taxon>Sorbeoconcha</taxon>
        <taxon>Cerithioidea</taxon>
        <taxon>Batillariidae</taxon>
        <taxon>Batillaria</taxon>
    </lineage>
</organism>
<evidence type="ECO:0000256" key="6">
    <source>
        <dbReference type="SAM" id="MobiDB-lite"/>
    </source>
</evidence>
<feature type="domain" description="C2H2-type" evidence="7">
    <location>
        <begin position="1169"/>
        <end position="1197"/>
    </location>
</feature>
<feature type="domain" description="C2H2-type" evidence="7">
    <location>
        <begin position="1012"/>
        <end position="1040"/>
    </location>
</feature>
<dbReference type="SUPFAM" id="SSF57667">
    <property type="entry name" value="beta-beta-alpha zinc fingers"/>
    <property type="match status" value="7"/>
</dbReference>
<evidence type="ECO:0000256" key="4">
    <source>
        <dbReference type="ARBA" id="ARBA00022833"/>
    </source>
</evidence>
<feature type="domain" description="C2H2-type" evidence="7">
    <location>
        <begin position="837"/>
        <end position="865"/>
    </location>
</feature>
<reference evidence="8 9" key="1">
    <citation type="journal article" date="2023" name="Sci. Data">
        <title>Genome assembly of the Korean intertidal mud-creeper Batillaria attramentaria.</title>
        <authorList>
            <person name="Patra A.K."/>
            <person name="Ho P.T."/>
            <person name="Jun S."/>
            <person name="Lee S.J."/>
            <person name="Kim Y."/>
            <person name="Won Y.J."/>
        </authorList>
    </citation>
    <scope>NUCLEOTIDE SEQUENCE [LARGE SCALE GENOMIC DNA]</scope>
    <source>
        <strain evidence="8">Wonlab-2016</strain>
    </source>
</reference>
<feature type="domain" description="C2H2-type" evidence="7">
    <location>
        <begin position="596"/>
        <end position="623"/>
    </location>
</feature>
<feature type="compositionally biased region" description="Basic and acidic residues" evidence="6">
    <location>
        <begin position="2173"/>
        <end position="2198"/>
    </location>
</feature>
<proteinExistence type="predicted"/>
<accession>A0ABD0M349</accession>
<name>A0ABD0M349_9CAEN</name>
<feature type="domain" description="C2H2-type" evidence="7">
    <location>
        <begin position="403"/>
        <end position="430"/>
    </location>
</feature>
<feature type="compositionally biased region" description="Basic and acidic residues" evidence="6">
    <location>
        <begin position="2294"/>
        <end position="2308"/>
    </location>
</feature>
<feature type="compositionally biased region" description="Acidic residues" evidence="6">
    <location>
        <begin position="2152"/>
        <end position="2165"/>
    </location>
</feature>
<feature type="domain" description="C2H2-type" evidence="7">
    <location>
        <begin position="674"/>
        <end position="701"/>
    </location>
</feature>
<feature type="region of interest" description="Disordered" evidence="6">
    <location>
        <begin position="1975"/>
        <end position="2020"/>
    </location>
</feature>
<evidence type="ECO:0000256" key="1">
    <source>
        <dbReference type="ARBA" id="ARBA00022723"/>
    </source>
</evidence>
<dbReference type="EMBL" id="JACVVK020000009">
    <property type="protein sequence ID" value="KAK7505632.1"/>
    <property type="molecule type" value="Genomic_DNA"/>
</dbReference>
<feature type="domain" description="C2H2-type" evidence="7">
    <location>
        <begin position="1797"/>
        <end position="1824"/>
    </location>
</feature>
<dbReference type="PROSITE" id="PS00028">
    <property type="entry name" value="ZINC_FINGER_C2H2_1"/>
    <property type="match status" value="10"/>
</dbReference>
<feature type="compositionally biased region" description="Acidic residues" evidence="6">
    <location>
        <begin position="2249"/>
        <end position="2258"/>
    </location>
</feature>
<keyword evidence="4" id="KW-0862">Zinc</keyword>
<feature type="domain" description="C2H2-type" evidence="7">
    <location>
        <begin position="495"/>
        <end position="523"/>
    </location>
</feature>
<feature type="compositionally biased region" description="Basic and acidic residues" evidence="6">
    <location>
        <begin position="2212"/>
        <end position="2248"/>
    </location>
</feature>
<feature type="compositionally biased region" description="Basic and acidic residues" evidence="6">
    <location>
        <begin position="1076"/>
        <end position="1089"/>
    </location>
</feature>
<feature type="domain" description="C2H2-type" evidence="7">
    <location>
        <begin position="1916"/>
        <end position="1943"/>
    </location>
</feature>
<comment type="caution">
    <text evidence="8">The sequence shown here is derived from an EMBL/GenBank/DDBJ whole genome shotgun (WGS) entry which is preliminary data.</text>
</comment>
<keyword evidence="9" id="KW-1185">Reference proteome</keyword>
<evidence type="ECO:0000256" key="3">
    <source>
        <dbReference type="ARBA" id="ARBA00022771"/>
    </source>
</evidence>
<feature type="region of interest" description="Disordered" evidence="6">
    <location>
        <begin position="747"/>
        <end position="799"/>
    </location>
</feature>
<dbReference type="SMART" id="SM00355">
    <property type="entry name" value="ZnF_C2H2"/>
    <property type="match status" value="32"/>
</dbReference>
<dbReference type="Pfam" id="PF00096">
    <property type="entry name" value="zf-C2H2"/>
    <property type="match status" value="2"/>
</dbReference>
<evidence type="ECO:0000256" key="5">
    <source>
        <dbReference type="PROSITE-ProRule" id="PRU00042"/>
    </source>
</evidence>
<feature type="region of interest" description="Disordered" evidence="6">
    <location>
        <begin position="951"/>
        <end position="1010"/>
    </location>
</feature>
<feature type="domain" description="C2H2-type" evidence="7">
    <location>
        <begin position="911"/>
        <end position="939"/>
    </location>
</feature>
<feature type="region of interest" description="Disordered" evidence="6">
    <location>
        <begin position="1060"/>
        <end position="1089"/>
    </location>
</feature>
<dbReference type="InterPro" id="IPR013087">
    <property type="entry name" value="Znf_C2H2_type"/>
</dbReference>
<evidence type="ECO:0000313" key="9">
    <source>
        <dbReference type="Proteomes" id="UP001519460"/>
    </source>
</evidence>
<keyword evidence="3 5" id="KW-0863">Zinc-finger</keyword>
<dbReference type="PROSITE" id="PS50157">
    <property type="entry name" value="ZINC_FINGER_C2H2_2"/>
    <property type="match status" value="16"/>
</dbReference>
<feature type="region of interest" description="Disordered" evidence="6">
    <location>
        <begin position="547"/>
        <end position="577"/>
    </location>
</feature>
<feature type="domain" description="C2H2-type" evidence="7">
    <location>
        <begin position="2056"/>
        <end position="2078"/>
    </location>
</feature>
<feature type="region of interest" description="Disordered" evidence="6">
    <location>
        <begin position="35"/>
        <end position="167"/>
    </location>
</feature>
<feature type="region of interest" description="Disordered" evidence="6">
    <location>
        <begin position="2145"/>
        <end position="2308"/>
    </location>
</feature>
<keyword evidence="2" id="KW-0677">Repeat</keyword>